<feature type="compositionally biased region" description="Basic and acidic residues" evidence="2">
    <location>
        <begin position="90"/>
        <end position="101"/>
    </location>
</feature>
<reference evidence="3" key="4">
    <citation type="submission" date="2025-09" db="UniProtKB">
        <authorList>
            <consortium name="Ensembl"/>
        </authorList>
    </citation>
    <scope>IDENTIFICATION</scope>
</reference>
<feature type="region of interest" description="Disordered" evidence="2">
    <location>
        <begin position="87"/>
        <end position="134"/>
    </location>
</feature>
<feature type="compositionally biased region" description="Polar residues" evidence="2">
    <location>
        <begin position="300"/>
        <end position="310"/>
    </location>
</feature>
<dbReference type="STRING" id="7719.ENSCINP00000035746"/>
<dbReference type="Proteomes" id="UP000008144">
    <property type="component" value="Chromosome 2"/>
</dbReference>
<dbReference type="InParanoid" id="H2Y1G2"/>
<dbReference type="Ensembl" id="ENSCINT00000030289.1">
    <property type="protein sequence ID" value="ENSCINP00000035746.1"/>
    <property type="gene ID" value="ENSCING00000018872.1"/>
</dbReference>
<protein>
    <submittedName>
        <fullName evidence="3">Uncharacterized protein</fullName>
    </submittedName>
</protein>
<evidence type="ECO:0000256" key="1">
    <source>
        <dbReference type="SAM" id="Coils"/>
    </source>
</evidence>
<evidence type="ECO:0000313" key="4">
    <source>
        <dbReference type="Proteomes" id="UP000008144"/>
    </source>
</evidence>
<reference evidence="3" key="2">
    <citation type="journal article" date="2008" name="Genome Biol.">
        <title>Improved genome assembly and evidence-based global gene model set for the chordate Ciona intestinalis: new insight into intron and operon populations.</title>
        <authorList>
            <person name="Satou Y."/>
            <person name="Mineta K."/>
            <person name="Ogasawara M."/>
            <person name="Sasakura Y."/>
            <person name="Shoguchi E."/>
            <person name="Ueno K."/>
            <person name="Yamada L."/>
            <person name="Matsumoto J."/>
            <person name="Wasserscheid J."/>
            <person name="Dewar K."/>
            <person name="Wiley G.B."/>
            <person name="Macmil S.L."/>
            <person name="Roe B.A."/>
            <person name="Zeller R.W."/>
            <person name="Hastings K.E."/>
            <person name="Lemaire P."/>
            <person name="Lindquist E."/>
            <person name="Endo T."/>
            <person name="Hotta K."/>
            <person name="Inaba K."/>
        </authorList>
    </citation>
    <scope>NUCLEOTIDE SEQUENCE [LARGE SCALE GENOMIC DNA]</scope>
    <source>
        <strain evidence="3">wild type</strain>
    </source>
</reference>
<dbReference type="EMBL" id="EAAA01001343">
    <property type="status" value="NOT_ANNOTATED_CDS"/>
    <property type="molecule type" value="Genomic_DNA"/>
</dbReference>
<feature type="region of interest" description="Disordered" evidence="2">
    <location>
        <begin position="280"/>
        <end position="310"/>
    </location>
</feature>
<evidence type="ECO:0000313" key="3">
    <source>
        <dbReference type="Ensembl" id="ENSCINP00000035746.1"/>
    </source>
</evidence>
<feature type="coiled-coil region" evidence="1">
    <location>
        <begin position="40"/>
        <end position="78"/>
    </location>
</feature>
<reference evidence="3" key="3">
    <citation type="submission" date="2025-08" db="UniProtKB">
        <authorList>
            <consortium name="Ensembl"/>
        </authorList>
    </citation>
    <scope>IDENTIFICATION</scope>
</reference>
<accession>H2Y1G2</accession>
<organism evidence="3 4">
    <name type="scientific">Ciona intestinalis</name>
    <name type="common">Transparent sea squirt</name>
    <name type="synonym">Ascidia intestinalis</name>
    <dbReference type="NCBI Taxonomy" id="7719"/>
    <lineage>
        <taxon>Eukaryota</taxon>
        <taxon>Metazoa</taxon>
        <taxon>Chordata</taxon>
        <taxon>Tunicata</taxon>
        <taxon>Ascidiacea</taxon>
        <taxon>Phlebobranchia</taxon>
        <taxon>Cionidae</taxon>
        <taxon>Ciona</taxon>
    </lineage>
</organism>
<dbReference type="HOGENOM" id="CLU_897024_0_0_1"/>
<keyword evidence="1" id="KW-0175">Coiled coil</keyword>
<name>H2Y1G2_CIOIN</name>
<keyword evidence="4" id="KW-1185">Reference proteome</keyword>
<evidence type="ECO:0000256" key="2">
    <source>
        <dbReference type="SAM" id="MobiDB-lite"/>
    </source>
</evidence>
<proteinExistence type="predicted"/>
<dbReference type="AlphaFoldDB" id="H2Y1G2"/>
<reference evidence="4" key="1">
    <citation type="journal article" date="2002" name="Science">
        <title>The draft genome of Ciona intestinalis: insights into chordate and vertebrate origins.</title>
        <authorList>
            <person name="Dehal P."/>
            <person name="Satou Y."/>
            <person name="Campbell R.K."/>
            <person name="Chapman J."/>
            <person name="Degnan B."/>
            <person name="De Tomaso A."/>
            <person name="Davidson B."/>
            <person name="Di Gregorio A."/>
            <person name="Gelpke M."/>
            <person name="Goodstein D.M."/>
            <person name="Harafuji N."/>
            <person name="Hastings K.E."/>
            <person name="Ho I."/>
            <person name="Hotta K."/>
            <person name="Huang W."/>
            <person name="Kawashima T."/>
            <person name="Lemaire P."/>
            <person name="Martinez D."/>
            <person name="Meinertzhagen I.A."/>
            <person name="Necula S."/>
            <person name="Nonaka M."/>
            <person name="Putnam N."/>
            <person name="Rash S."/>
            <person name="Saiga H."/>
            <person name="Satake M."/>
            <person name="Terry A."/>
            <person name="Yamada L."/>
            <person name="Wang H.G."/>
            <person name="Awazu S."/>
            <person name="Azumi K."/>
            <person name="Boore J."/>
            <person name="Branno M."/>
            <person name="Chin-Bow S."/>
            <person name="DeSantis R."/>
            <person name="Doyle S."/>
            <person name="Francino P."/>
            <person name="Keys D.N."/>
            <person name="Haga S."/>
            <person name="Hayashi H."/>
            <person name="Hino K."/>
            <person name="Imai K.S."/>
            <person name="Inaba K."/>
            <person name="Kano S."/>
            <person name="Kobayashi K."/>
            <person name="Kobayashi M."/>
            <person name="Lee B.I."/>
            <person name="Makabe K.W."/>
            <person name="Manohar C."/>
            <person name="Matassi G."/>
            <person name="Medina M."/>
            <person name="Mochizuki Y."/>
            <person name="Mount S."/>
            <person name="Morishita T."/>
            <person name="Miura S."/>
            <person name="Nakayama A."/>
            <person name="Nishizaka S."/>
            <person name="Nomoto H."/>
            <person name="Ohta F."/>
            <person name="Oishi K."/>
            <person name="Rigoutsos I."/>
            <person name="Sano M."/>
            <person name="Sasaki A."/>
            <person name="Sasakura Y."/>
            <person name="Shoguchi E."/>
            <person name="Shin-i T."/>
            <person name="Spagnuolo A."/>
            <person name="Stainier D."/>
            <person name="Suzuki M.M."/>
            <person name="Tassy O."/>
            <person name="Takatori N."/>
            <person name="Tokuoka M."/>
            <person name="Yagi K."/>
            <person name="Yoshizaki F."/>
            <person name="Wada S."/>
            <person name="Zhang C."/>
            <person name="Hyatt P.D."/>
            <person name="Larimer F."/>
            <person name="Detter C."/>
            <person name="Doggett N."/>
            <person name="Glavina T."/>
            <person name="Hawkins T."/>
            <person name="Richardson P."/>
            <person name="Lucas S."/>
            <person name="Kohara Y."/>
            <person name="Levine M."/>
            <person name="Satoh N."/>
            <person name="Rokhsar D.S."/>
        </authorList>
    </citation>
    <scope>NUCLEOTIDE SEQUENCE [LARGE SCALE GENOMIC DNA]</scope>
</reference>
<sequence>MNEITKDELVKMLSKEYNDVCTSAMSFVSSSSHKSGFIPVEEIEVIREQHDLELKNIQDEYEVKVQQLLVEVERLQTSQTQMFVQPAIDGESRYETKDKVDHKHQKLPGIPRPPSPEGRPHSPSSHWRAPKIPQLPDWGANLPKNVWVRMRLLTEEMIIKRQQLDARIRSRIASNIEKKLASQYKLQRSEKNFHGPLQDVSLPALFMPSKGGNVYNPRAHQYFHPTGTSGELRLTQPPSIFQLPPLPEKAKLSVVNLFELSKNFQHPATADWLTRIASAPSRGSRATTAGSRITPHTPAPTANIQPSDVC</sequence>